<organism evidence="8 9">
    <name type="scientific">Kwoniella shandongensis</name>
    <dbReference type="NCBI Taxonomy" id="1734106"/>
    <lineage>
        <taxon>Eukaryota</taxon>
        <taxon>Fungi</taxon>
        <taxon>Dikarya</taxon>
        <taxon>Basidiomycota</taxon>
        <taxon>Agaricomycotina</taxon>
        <taxon>Tremellomycetes</taxon>
        <taxon>Tremellales</taxon>
        <taxon>Cryptococcaceae</taxon>
        <taxon>Kwoniella</taxon>
    </lineage>
</organism>
<feature type="domain" description="6-phosphofructo-2-kinase" evidence="7">
    <location>
        <begin position="193"/>
        <end position="414"/>
    </location>
</feature>
<protein>
    <recommendedName>
        <fullName evidence="2">fructose-2,6-bisphosphate 2-phosphatase</fullName>
        <ecNumber evidence="2">3.1.3.46</ecNumber>
    </recommendedName>
</protein>
<evidence type="ECO:0000256" key="5">
    <source>
        <dbReference type="ARBA" id="ARBA00022840"/>
    </source>
</evidence>
<evidence type="ECO:0000313" key="8">
    <source>
        <dbReference type="EMBL" id="WWD19601.1"/>
    </source>
</evidence>
<dbReference type="EMBL" id="CP144057">
    <property type="protein sequence ID" value="WWD19601.1"/>
    <property type="molecule type" value="Genomic_DNA"/>
</dbReference>
<sequence length="686" mass="75560">MSMPPPNVPSKGKSPQSGTPPTSQLGRSNSSSSSSNVPAPASAKTRSPKIKALTPNSLIADIKSQNPSDPDRHVAVDPHVLAEAVSKLDMIRSVPAPMSTVTSPAASAAASGASSPKLFGAGAGIGSGGAASTATTPGEGGRLSAPGTPHFGAQTALLRTLDETTRVLRQSSKAPSRAPSVSGIGAVIEKPDYSEAKIVVAMVGLPARGKSYLSNKLMRYLRWLEYNVEVFNVGQLRRSKARDQMQSGQGKVDHSATYFSHTDAKATRKRELLAEESLESLITWLKKEGNVGIMDATNSTFDRREWIQNRISKEPNLQLLFLESFCDDPQVIATNVALKVQSGDPDYKGMSREDAERDFRKRISEYERVYQTITEPEISYCRILNVGQRVTINRISGYLQSRIAFYLMNLHLKPRSIYLSRHGESMYNVEGKIGGDSDLSPNGWKYAQALPALIKDNIGDGPLEVWTSTLQRTQQTGSFLPFEKKTWKSLDELDAGVCDGMTYEEIEEKYPEDYESRDEDKFNYRYRGGESYRDVVVRLEPVIMELERQENILIIAHQAILRCLYAYFQARPQEELPYIKIPLHTLIKITPMAYGCHEERYPLPIEAVDTHRARPAKAKVASGNASVPEPEFIPDVGVKRDYFGNAHGIGLRPEAITQALENQVEKGQLTPKAASKEVEATEGDAK</sequence>
<evidence type="ECO:0000259" key="7">
    <source>
        <dbReference type="Pfam" id="PF01591"/>
    </source>
</evidence>
<dbReference type="CDD" id="cd07067">
    <property type="entry name" value="HP_PGM_like"/>
    <property type="match status" value="1"/>
</dbReference>
<dbReference type="GO" id="GO:0006000">
    <property type="term" value="P:fructose metabolic process"/>
    <property type="evidence" value="ECO:0007669"/>
    <property type="project" value="InterPro"/>
</dbReference>
<dbReference type="Gene3D" id="3.40.50.300">
    <property type="entry name" value="P-loop containing nucleotide triphosphate hydrolases"/>
    <property type="match status" value="1"/>
</dbReference>
<reference evidence="8" key="1">
    <citation type="submission" date="2017-08" db="EMBL/GenBank/DDBJ databases">
        <authorList>
            <person name="Cuomo C."/>
            <person name="Billmyre B."/>
            <person name="Heitman J."/>
        </authorList>
    </citation>
    <scope>NUCLEOTIDE SEQUENCE</scope>
    <source>
        <strain evidence="8">CBS 12478</strain>
    </source>
</reference>
<dbReference type="PANTHER" id="PTHR10606:SF44">
    <property type="entry name" value="6-PHOSPHOFRUCTO 2-KINASE_FRUCTOSE 2,6-BISPHOSPHATASE LONG FORM"/>
    <property type="match status" value="1"/>
</dbReference>
<keyword evidence="4" id="KW-0378">Hydrolase</keyword>
<comment type="similarity">
    <text evidence="1">In the C-terminal section; belongs to the phosphoglycerate mutase family.</text>
</comment>
<reference evidence="8" key="2">
    <citation type="submission" date="2024-01" db="EMBL/GenBank/DDBJ databases">
        <title>Comparative genomics of Cryptococcus and Kwoniella reveals pathogenesis evolution and contrasting modes of karyotype evolution via chromosome fusion or intercentromeric recombination.</title>
        <authorList>
            <person name="Coelho M.A."/>
            <person name="David-Palma M."/>
            <person name="Shea T."/>
            <person name="Bowers K."/>
            <person name="McGinley-Smith S."/>
            <person name="Mohammad A.W."/>
            <person name="Gnirke A."/>
            <person name="Yurkov A.M."/>
            <person name="Nowrousian M."/>
            <person name="Sun S."/>
            <person name="Cuomo C.A."/>
            <person name="Heitman J."/>
        </authorList>
    </citation>
    <scope>NUCLEOTIDE SEQUENCE</scope>
    <source>
        <strain evidence="8">CBS 12478</strain>
    </source>
</reference>
<dbReference type="GO" id="GO:0005524">
    <property type="term" value="F:ATP binding"/>
    <property type="evidence" value="ECO:0007669"/>
    <property type="project" value="UniProtKB-KW"/>
</dbReference>
<dbReference type="AlphaFoldDB" id="A0A5M6BXR4"/>
<dbReference type="SMART" id="SM00855">
    <property type="entry name" value="PGAM"/>
    <property type="match status" value="1"/>
</dbReference>
<proteinExistence type="inferred from homology"/>
<keyword evidence="9" id="KW-1185">Reference proteome</keyword>
<dbReference type="InterPro" id="IPR001345">
    <property type="entry name" value="PG/BPGM_mutase_AS"/>
</dbReference>
<dbReference type="SUPFAM" id="SSF53254">
    <property type="entry name" value="Phosphoglycerate mutase-like"/>
    <property type="match status" value="1"/>
</dbReference>
<feature type="region of interest" description="Disordered" evidence="6">
    <location>
        <begin position="665"/>
        <end position="686"/>
    </location>
</feature>
<feature type="compositionally biased region" description="Polar residues" evidence="6">
    <location>
        <begin position="13"/>
        <end position="27"/>
    </location>
</feature>
<dbReference type="EC" id="3.1.3.46" evidence="2"/>
<evidence type="ECO:0000313" key="9">
    <source>
        <dbReference type="Proteomes" id="UP000322225"/>
    </source>
</evidence>
<dbReference type="InterPro" id="IPR003094">
    <property type="entry name" value="6Pfruct_kin"/>
</dbReference>
<dbReference type="GO" id="GO:0005829">
    <property type="term" value="C:cytosol"/>
    <property type="evidence" value="ECO:0007669"/>
    <property type="project" value="TreeGrafter"/>
</dbReference>
<dbReference type="FunFam" id="3.40.50.1240:FF:000005">
    <property type="entry name" value="GpmB, Fructose-2,6-bisphosphatase"/>
    <property type="match status" value="1"/>
</dbReference>
<dbReference type="PROSITE" id="PS00175">
    <property type="entry name" value="PG_MUTASE"/>
    <property type="match status" value="1"/>
</dbReference>
<dbReference type="GO" id="GO:0003873">
    <property type="term" value="F:6-phosphofructo-2-kinase activity"/>
    <property type="evidence" value="ECO:0007669"/>
    <property type="project" value="InterPro"/>
</dbReference>
<evidence type="ECO:0000256" key="1">
    <source>
        <dbReference type="ARBA" id="ARBA00008408"/>
    </source>
</evidence>
<dbReference type="Proteomes" id="UP000322225">
    <property type="component" value="Chromosome 7"/>
</dbReference>
<dbReference type="PRINTS" id="PR00991">
    <property type="entry name" value="6PFRUCTKNASE"/>
</dbReference>
<dbReference type="InterPro" id="IPR013079">
    <property type="entry name" value="6Phosfructo_kin"/>
</dbReference>
<accession>A0A5M6BXR4</accession>
<evidence type="ECO:0000256" key="3">
    <source>
        <dbReference type="ARBA" id="ARBA00022741"/>
    </source>
</evidence>
<dbReference type="OrthoDB" id="267323at2759"/>
<dbReference type="GeneID" id="43589349"/>
<keyword evidence="3" id="KW-0547">Nucleotide-binding</keyword>
<dbReference type="GO" id="GO:0006003">
    <property type="term" value="P:fructose 2,6-bisphosphate metabolic process"/>
    <property type="evidence" value="ECO:0007669"/>
    <property type="project" value="InterPro"/>
</dbReference>
<keyword evidence="5" id="KW-0067">ATP-binding</keyword>
<evidence type="ECO:0000256" key="6">
    <source>
        <dbReference type="SAM" id="MobiDB-lite"/>
    </source>
</evidence>
<dbReference type="InterPro" id="IPR013078">
    <property type="entry name" value="His_Pase_superF_clade-1"/>
</dbReference>
<evidence type="ECO:0000256" key="2">
    <source>
        <dbReference type="ARBA" id="ARBA00013067"/>
    </source>
</evidence>
<dbReference type="PANTHER" id="PTHR10606">
    <property type="entry name" value="6-PHOSPHOFRUCTO-2-KINASE/FRUCTOSE-2,6-BISPHOSPHATASE"/>
    <property type="match status" value="1"/>
</dbReference>
<dbReference type="Pfam" id="PF00300">
    <property type="entry name" value="His_Phos_1"/>
    <property type="match status" value="1"/>
</dbReference>
<dbReference type="GO" id="GO:0004331">
    <property type="term" value="F:fructose-2,6-bisphosphate 2-phosphatase activity"/>
    <property type="evidence" value="ECO:0007669"/>
    <property type="project" value="UniProtKB-EC"/>
</dbReference>
<feature type="compositionally biased region" description="Basic and acidic residues" evidence="6">
    <location>
        <begin position="674"/>
        <end position="686"/>
    </location>
</feature>
<dbReference type="FunFam" id="3.40.50.300:FF:000644">
    <property type="entry name" value="GpmB, Fructose-2,6-bisphosphatase"/>
    <property type="match status" value="1"/>
</dbReference>
<feature type="region of interest" description="Disordered" evidence="6">
    <location>
        <begin position="1"/>
        <end position="73"/>
    </location>
</feature>
<dbReference type="InterPro" id="IPR029033">
    <property type="entry name" value="His_PPase_superfam"/>
</dbReference>
<dbReference type="Gene3D" id="3.40.50.1240">
    <property type="entry name" value="Phosphoglycerate mutase-like"/>
    <property type="match status" value="1"/>
</dbReference>
<dbReference type="KEGG" id="ksn:43589349"/>
<dbReference type="InterPro" id="IPR027417">
    <property type="entry name" value="P-loop_NTPase"/>
</dbReference>
<gene>
    <name evidence="8" type="ORF">CI109_104063</name>
</gene>
<dbReference type="RefSeq" id="XP_031860441.1">
    <property type="nucleotide sequence ID" value="XM_032005207.1"/>
</dbReference>
<evidence type="ECO:0000256" key="4">
    <source>
        <dbReference type="ARBA" id="ARBA00022801"/>
    </source>
</evidence>
<dbReference type="SUPFAM" id="SSF52540">
    <property type="entry name" value="P-loop containing nucleoside triphosphate hydrolases"/>
    <property type="match status" value="1"/>
</dbReference>
<name>A0A5M6BXR4_9TREE</name>
<dbReference type="Pfam" id="PF01591">
    <property type="entry name" value="6PF2K"/>
    <property type="match status" value="1"/>
</dbReference>
<dbReference type="PIRSF" id="PIRSF000709">
    <property type="entry name" value="6PFK_2-Ptase"/>
    <property type="match status" value="1"/>
</dbReference>